<dbReference type="Proteomes" id="UP000000759">
    <property type="component" value="Chromosome 4"/>
</dbReference>
<dbReference type="InParanoid" id="B7FUJ2"/>
<dbReference type="PRINTS" id="PR00597">
    <property type="entry name" value="GELSOLIN"/>
</dbReference>
<dbReference type="GO" id="GO:0015629">
    <property type="term" value="C:actin cytoskeleton"/>
    <property type="evidence" value="ECO:0007669"/>
    <property type="project" value="TreeGrafter"/>
</dbReference>
<reference evidence="2 3" key="1">
    <citation type="journal article" date="2008" name="Nature">
        <title>The Phaeodactylum genome reveals the evolutionary history of diatom genomes.</title>
        <authorList>
            <person name="Bowler C."/>
            <person name="Allen A.E."/>
            <person name="Badger J.H."/>
            <person name="Grimwood J."/>
            <person name="Jabbari K."/>
            <person name="Kuo A."/>
            <person name="Maheswari U."/>
            <person name="Martens C."/>
            <person name="Maumus F."/>
            <person name="Otillar R.P."/>
            <person name="Rayko E."/>
            <person name="Salamov A."/>
            <person name="Vandepoele K."/>
            <person name="Beszteri B."/>
            <person name="Gruber A."/>
            <person name="Heijde M."/>
            <person name="Katinka M."/>
            <person name="Mock T."/>
            <person name="Valentin K."/>
            <person name="Verret F."/>
            <person name="Berges J.A."/>
            <person name="Brownlee C."/>
            <person name="Cadoret J.P."/>
            <person name="Chiovitti A."/>
            <person name="Choi C.J."/>
            <person name="Coesel S."/>
            <person name="De Martino A."/>
            <person name="Detter J.C."/>
            <person name="Durkin C."/>
            <person name="Falciatore A."/>
            <person name="Fournet J."/>
            <person name="Haruta M."/>
            <person name="Huysman M.J."/>
            <person name="Jenkins B.D."/>
            <person name="Jiroutova K."/>
            <person name="Jorgensen R.E."/>
            <person name="Joubert Y."/>
            <person name="Kaplan A."/>
            <person name="Kroger N."/>
            <person name="Kroth P.G."/>
            <person name="La Roche J."/>
            <person name="Lindquist E."/>
            <person name="Lommer M."/>
            <person name="Martin-Jezequel V."/>
            <person name="Lopez P.J."/>
            <person name="Lucas S."/>
            <person name="Mangogna M."/>
            <person name="McGinnis K."/>
            <person name="Medlin L.K."/>
            <person name="Montsant A."/>
            <person name="Oudot-Le Secq M.P."/>
            <person name="Napoli C."/>
            <person name="Obornik M."/>
            <person name="Parker M.S."/>
            <person name="Petit J.L."/>
            <person name="Porcel B.M."/>
            <person name="Poulsen N."/>
            <person name="Robison M."/>
            <person name="Rychlewski L."/>
            <person name="Rynearson T.A."/>
            <person name="Schmutz J."/>
            <person name="Shapiro H."/>
            <person name="Siaut M."/>
            <person name="Stanley M."/>
            <person name="Sussman M.R."/>
            <person name="Taylor A.R."/>
            <person name="Vardi A."/>
            <person name="von Dassow P."/>
            <person name="Vyverman W."/>
            <person name="Willis A."/>
            <person name="Wyrwicz L.S."/>
            <person name="Rokhsar D.S."/>
            <person name="Weissenbach J."/>
            <person name="Armbrust E.V."/>
            <person name="Green B.R."/>
            <person name="Van de Peer Y."/>
            <person name="Grigoriev I.V."/>
        </authorList>
    </citation>
    <scope>NUCLEOTIDE SEQUENCE [LARGE SCALE GENOMIC DNA]</scope>
    <source>
        <strain evidence="2 3">CCAP 1055/1</strain>
    </source>
</reference>
<dbReference type="AlphaFoldDB" id="B7FUJ2"/>
<dbReference type="eggNOG" id="KOG0443">
    <property type="taxonomic scope" value="Eukaryota"/>
</dbReference>
<organism evidence="2 3">
    <name type="scientific">Phaeodactylum tricornutum (strain CCAP 1055/1)</name>
    <dbReference type="NCBI Taxonomy" id="556484"/>
    <lineage>
        <taxon>Eukaryota</taxon>
        <taxon>Sar</taxon>
        <taxon>Stramenopiles</taxon>
        <taxon>Ochrophyta</taxon>
        <taxon>Bacillariophyta</taxon>
        <taxon>Bacillariophyceae</taxon>
        <taxon>Bacillariophycidae</taxon>
        <taxon>Naviculales</taxon>
        <taxon>Phaeodactylaceae</taxon>
        <taxon>Phaeodactylum</taxon>
    </lineage>
</organism>
<keyword evidence="3" id="KW-1185">Reference proteome</keyword>
<dbReference type="KEGG" id="pti:PHATRDRAFT_19089"/>
<dbReference type="PANTHER" id="PTHR11977:SF130">
    <property type="entry name" value="SEVERIN"/>
    <property type="match status" value="1"/>
</dbReference>
<dbReference type="OMA" id="TQWASSW"/>
<feature type="domain" description="Gelsolin-like" evidence="1">
    <location>
        <begin position="297"/>
        <end position="344"/>
    </location>
</feature>
<dbReference type="InterPro" id="IPR007122">
    <property type="entry name" value="Villin/Gelsolin"/>
</dbReference>
<dbReference type="PANTHER" id="PTHR11977">
    <property type="entry name" value="VILLIN"/>
    <property type="match status" value="1"/>
</dbReference>
<evidence type="ECO:0000259" key="1">
    <source>
        <dbReference type="Pfam" id="PF00626"/>
    </source>
</evidence>
<dbReference type="EMBL" id="CM000607">
    <property type="protein sequence ID" value="EEC50271.1"/>
    <property type="molecule type" value="Genomic_DNA"/>
</dbReference>
<dbReference type="InterPro" id="IPR029006">
    <property type="entry name" value="ADF-H/Gelsolin-like_dom_sf"/>
</dbReference>
<dbReference type="Gene3D" id="3.40.20.10">
    <property type="entry name" value="Severin"/>
    <property type="match status" value="3"/>
</dbReference>
<feature type="domain" description="Gelsolin-like" evidence="1">
    <location>
        <begin position="179"/>
        <end position="237"/>
    </location>
</feature>
<proteinExistence type="predicted"/>
<dbReference type="SMART" id="SM00262">
    <property type="entry name" value="GEL"/>
    <property type="match status" value="3"/>
</dbReference>
<dbReference type="InterPro" id="IPR007123">
    <property type="entry name" value="Gelsolin-like_dom"/>
</dbReference>
<dbReference type="CDD" id="cd11290">
    <property type="entry name" value="gelsolin_S1_like"/>
    <property type="match status" value="1"/>
</dbReference>
<dbReference type="GeneID" id="7197808"/>
<evidence type="ECO:0000313" key="3">
    <source>
        <dbReference type="Proteomes" id="UP000000759"/>
    </source>
</evidence>
<dbReference type="STRING" id="556484.B7FUJ2"/>
<accession>B7FUJ2</accession>
<dbReference type="Pfam" id="PF00626">
    <property type="entry name" value="Gelsolin"/>
    <property type="match status" value="3"/>
</dbReference>
<evidence type="ECO:0000313" key="2">
    <source>
        <dbReference type="EMBL" id="EEC50271.1"/>
    </source>
</evidence>
<dbReference type="SUPFAM" id="SSF55753">
    <property type="entry name" value="Actin depolymerizing proteins"/>
    <property type="match status" value="3"/>
</dbReference>
<dbReference type="HOGENOM" id="CLU_002568_0_1_1"/>
<dbReference type="GO" id="GO:0051015">
    <property type="term" value="F:actin filament binding"/>
    <property type="evidence" value="ECO:0007669"/>
    <property type="project" value="InterPro"/>
</dbReference>
<gene>
    <name evidence="2" type="primary">GEL3</name>
    <name evidence="2" type="ORF">PHATRDRAFT_19089</name>
</gene>
<dbReference type="GO" id="GO:0008154">
    <property type="term" value="P:actin polymerization or depolymerization"/>
    <property type="evidence" value="ECO:0007669"/>
    <property type="project" value="TreeGrafter"/>
</dbReference>
<dbReference type="PaxDb" id="2850-Phatr19089"/>
<dbReference type="GO" id="GO:0005737">
    <property type="term" value="C:cytoplasm"/>
    <property type="evidence" value="ECO:0007669"/>
    <property type="project" value="TreeGrafter"/>
</dbReference>
<dbReference type="OrthoDB" id="6375767at2759"/>
<protein>
    <submittedName>
        <fullName evidence="2">Gelosin/severin like protein</fullName>
    </submittedName>
</protein>
<feature type="domain" description="Gelsolin-like" evidence="1">
    <location>
        <begin position="60"/>
        <end position="133"/>
    </location>
</feature>
<sequence>MSQRVPWKESNLALIGSDLDHKIKAAAAENEEQWQGLNEAPGRKVWRIEQFKVVPWPEDQYGKFHKGDSYVVLNSYTEDGSDALLHDIHIWIGSESSQDEYGTAAYKMVEADDSLGGAAIQHREVQGKESPLFQSYFEELTYLEGGADTGFNVVEPTKDKPHLYRVKGTEKGMSLTQLSLSKSSLNTGDSFILFANGSNVWLWNGESANPDEKARANSLAESMCTQGTVKVLDQGQGDEEETDFWDYLGDGEIQEADDGDEEVDEFIPLLFKLSDNPDEEPEQVAEGEPVKVRWGSPSPKIDRSFLNENDVFLLDAGWEIFVWIGTDADRSEKLMAMGKADSFCKQDPRKADLPVSIVKSGWESSGFKAFFSE</sequence>
<reference evidence="3" key="2">
    <citation type="submission" date="2008-08" db="EMBL/GenBank/DDBJ databases">
        <authorList>
            <consortium name="Diatom Consortium"/>
            <person name="Grigoriev I."/>
            <person name="Grimwood J."/>
            <person name="Kuo A."/>
            <person name="Otillar R.P."/>
            <person name="Salamov A."/>
            <person name="Detter J.C."/>
            <person name="Lindquist E."/>
            <person name="Shapiro H."/>
            <person name="Lucas S."/>
            <person name="Glavina del Rio T."/>
            <person name="Pitluck S."/>
            <person name="Rokhsar D."/>
            <person name="Bowler C."/>
        </authorList>
    </citation>
    <scope>GENOME REANNOTATION</scope>
    <source>
        <strain evidence="3">CCAP 1055/1</strain>
    </source>
</reference>
<dbReference type="RefSeq" id="XP_002178606.1">
    <property type="nucleotide sequence ID" value="XM_002178570.1"/>
</dbReference>
<name>B7FUJ2_PHATC</name>